<evidence type="ECO:0000256" key="2">
    <source>
        <dbReference type="ARBA" id="ARBA00022649"/>
    </source>
</evidence>
<comment type="catalytic activity">
    <reaction evidence="12">
        <text>L-tyrosyl-[protein] + ATP = O-(5'-adenylyl)-L-tyrosyl-[protein] + diphosphate</text>
        <dbReference type="Rhea" id="RHEA:54288"/>
        <dbReference type="Rhea" id="RHEA-COMP:10136"/>
        <dbReference type="Rhea" id="RHEA-COMP:13846"/>
        <dbReference type="ChEBI" id="CHEBI:30616"/>
        <dbReference type="ChEBI" id="CHEBI:33019"/>
        <dbReference type="ChEBI" id="CHEBI:46858"/>
        <dbReference type="ChEBI" id="CHEBI:83624"/>
        <dbReference type="EC" id="2.7.7.108"/>
    </reaction>
</comment>
<dbReference type="GO" id="GO:0046872">
    <property type="term" value="F:metal ion binding"/>
    <property type="evidence" value="ECO:0007669"/>
    <property type="project" value="UniProtKB-KW"/>
</dbReference>
<dbReference type="InterPro" id="IPR052038">
    <property type="entry name" value="Type-VII_TA_antitoxin"/>
</dbReference>
<dbReference type="GO" id="GO:0070733">
    <property type="term" value="F:AMPylase activity"/>
    <property type="evidence" value="ECO:0007669"/>
    <property type="project" value="UniProtKB-EC"/>
</dbReference>
<dbReference type="RefSeq" id="WP_091934368.1">
    <property type="nucleotide sequence ID" value="NZ_FOUJ01000002.1"/>
</dbReference>
<keyword evidence="3" id="KW-0808">Transferase</keyword>
<dbReference type="AlphaFoldDB" id="A0A1I4QL17"/>
<proteinExistence type="inferred from homology"/>
<organism evidence="14 15">
    <name type="scientific">Methanolobus profundi</name>
    <dbReference type="NCBI Taxonomy" id="487685"/>
    <lineage>
        <taxon>Archaea</taxon>
        <taxon>Methanobacteriati</taxon>
        <taxon>Methanobacteriota</taxon>
        <taxon>Stenosarchaea group</taxon>
        <taxon>Methanomicrobia</taxon>
        <taxon>Methanosarcinales</taxon>
        <taxon>Methanosarcinaceae</taxon>
        <taxon>Methanolobus</taxon>
    </lineage>
</organism>
<evidence type="ECO:0000256" key="9">
    <source>
        <dbReference type="ARBA" id="ARBA00034531"/>
    </source>
</evidence>
<dbReference type="Pfam" id="PF01909">
    <property type="entry name" value="NTP_transf_2"/>
    <property type="match status" value="1"/>
</dbReference>
<dbReference type="EMBL" id="FOUJ01000002">
    <property type="protein sequence ID" value="SFM40747.1"/>
    <property type="molecule type" value="Genomic_DNA"/>
</dbReference>
<comment type="cofactor">
    <cofactor evidence="1">
        <name>Mg(2+)</name>
        <dbReference type="ChEBI" id="CHEBI:18420"/>
    </cofactor>
</comment>
<evidence type="ECO:0000256" key="1">
    <source>
        <dbReference type="ARBA" id="ARBA00001946"/>
    </source>
</evidence>
<evidence type="ECO:0000256" key="8">
    <source>
        <dbReference type="ARBA" id="ARBA00022842"/>
    </source>
</evidence>
<dbReference type="Gene3D" id="3.30.460.10">
    <property type="entry name" value="Beta Polymerase, domain 2"/>
    <property type="match status" value="1"/>
</dbReference>
<accession>A0A1I4QL17</accession>
<evidence type="ECO:0000256" key="7">
    <source>
        <dbReference type="ARBA" id="ARBA00022840"/>
    </source>
</evidence>
<dbReference type="OrthoDB" id="9287at2157"/>
<comment type="catalytic activity">
    <reaction evidence="11">
        <text>O-(5'-adenylyl)-L-tyrosyl-[protein] + ATP = O-[5'-(adenylyl-(5'-&gt;3')-adenylyl)]-L-tyrosyl-[protein] + diphosphate</text>
        <dbReference type="Rhea" id="RHEA:66528"/>
        <dbReference type="Rhea" id="RHEA-COMP:13846"/>
        <dbReference type="Rhea" id="RHEA-COMP:17046"/>
        <dbReference type="ChEBI" id="CHEBI:30616"/>
        <dbReference type="ChEBI" id="CHEBI:33019"/>
        <dbReference type="ChEBI" id="CHEBI:83624"/>
        <dbReference type="ChEBI" id="CHEBI:167160"/>
    </reaction>
</comment>
<dbReference type="Proteomes" id="UP000198535">
    <property type="component" value="Unassembled WGS sequence"/>
</dbReference>
<dbReference type="InterPro" id="IPR043519">
    <property type="entry name" value="NT_sf"/>
</dbReference>
<dbReference type="GO" id="GO:0005524">
    <property type="term" value="F:ATP binding"/>
    <property type="evidence" value="ECO:0007669"/>
    <property type="project" value="UniProtKB-KW"/>
</dbReference>
<dbReference type="EC" id="2.7.7.108" evidence="9"/>
<evidence type="ECO:0000256" key="10">
    <source>
        <dbReference type="ARBA" id="ARBA00038276"/>
    </source>
</evidence>
<protein>
    <recommendedName>
        <fullName evidence="9">protein adenylyltransferase</fullName>
        <ecNumber evidence="9">2.7.7.108</ecNumber>
    </recommendedName>
</protein>
<comment type="similarity">
    <text evidence="10">Belongs to the MntA antitoxin family.</text>
</comment>
<dbReference type="PANTHER" id="PTHR33571:SF19">
    <property type="entry name" value="PROTEIN ADENYLYLTRANSFERASE MJ0128-RELATED"/>
    <property type="match status" value="1"/>
</dbReference>
<keyword evidence="6" id="KW-0547">Nucleotide-binding</keyword>
<evidence type="ECO:0000256" key="11">
    <source>
        <dbReference type="ARBA" id="ARBA00047518"/>
    </source>
</evidence>
<keyword evidence="15" id="KW-1185">Reference proteome</keyword>
<keyword evidence="8" id="KW-0460">Magnesium</keyword>
<dbReference type="InterPro" id="IPR002934">
    <property type="entry name" value="Polymerase_NTP_transf_dom"/>
</dbReference>
<reference evidence="15" key="1">
    <citation type="submission" date="2016-10" db="EMBL/GenBank/DDBJ databases">
        <authorList>
            <person name="Varghese N."/>
            <person name="Submissions S."/>
        </authorList>
    </citation>
    <scope>NUCLEOTIDE SEQUENCE [LARGE SCALE GENOMIC DNA]</scope>
    <source>
        <strain evidence="15">Mob M</strain>
    </source>
</reference>
<evidence type="ECO:0000256" key="5">
    <source>
        <dbReference type="ARBA" id="ARBA00022723"/>
    </source>
</evidence>
<evidence type="ECO:0000256" key="3">
    <source>
        <dbReference type="ARBA" id="ARBA00022679"/>
    </source>
</evidence>
<keyword evidence="2" id="KW-1277">Toxin-antitoxin system</keyword>
<keyword evidence="7" id="KW-0067">ATP-binding</keyword>
<name>A0A1I4QL17_9EURY</name>
<gene>
    <name evidence="14" type="ORF">SAMN04488696_1077</name>
</gene>
<dbReference type="PANTHER" id="PTHR33571">
    <property type="entry name" value="SSL8005 PROTEIN"/>
    <property type="match status" value="1"/>
</dbReference>
<evidence type="ECO:0000256" key="4">
    <source>
        <dbReference type="ARBA" id="ARBA00022695"/>
    </source>
</evidence>
<evidence type="ECO:0000313" key="15">
    <source>
        <dbReference type="Proteomes" id="UP000198535"/>
    </source>
</evidence>
<dbReference type="SUPFAM" id="SSF81301">
    <property type="entry name" value="Nucleotidyltransferase"/>
    <property type="match status" value="1"/>
</dbReference>
<evidence type="ECO:0000256" key="12">
    <source>
        <dbReference type="ARBA" id="ARBA00048696"/>
    </source>
</evidence>
<dbReference type="CDD" id="cd05403">
    <property type="entry name" value="NT_KNTase_like"/>
    <property type="match status" value="1"/>
</dbReference>
<evidence type="ECO:0000313" key="14">
    <source>
        <dbReference type="EMBL" id="SFM40747.1"/>
    </source>
</evidence>
<sequence length="102" mass="11728">MENTNNTTTEEHIKQLRELLPELEKKFNVSSLAIFGPYVRNEENKKSDLDLLIEYSEMPGLLGFIEHEKYLSDRLGIKVGLILKPVLKQMVGKDIVNETILI</sequence>
<keyword evidence="4" id="KW-0548">Nucleotidyltransferase</keyword>
<dbReference type="STRING" id="487685.SAMN04488696_1077"/>
<evidence type="ECO:0000256" key="6">
    <source>
        <dbReference type="ARBA" id="ARBA00022741"/>
    </source>
</evidence>
<feature type="domain" description="Polymerase nucleotidyl transferase" evidence="13">
    <location>
        <begin position="16"/>
        <end position="101"/>
    </location>
</feature>
<evidence type="ECO:0000259" key="13">
    <source>
        <dbReference type="Pfam" id="PF01909"/>
    </source>
</evidence>
<keyword evidence="5" id="KW-0479">Metal-binding</keyword>